<dbReference type="InParanoid" id="A0A1V8T6W9"/>
<keyword evidence="1" id="KW-0812">Transmembrane</keyword>
<feature type="transmembrane region" description="Helical" evidence="1">
    <location>
        <begin position="250"/>
        <end position="271"/>
    </location>
</feature>
<protein>
    <submittedName>
        <fullName evidence="2">Uncharacterized protein</fullName>
    </submittedName>
</protein>
<organism evidence="2 3">
    <name type="scientific">Cryoendolithus antarcticus</name>
    <dbReference type="NCBI Taxonomy" id="1507870"/>
    <lineage>
        <taxon>Eukaryota</taxon>
        <taxon>Fungi</taxon>
        <taxon>Dikarya</taxon>
        <taxon>Ascomycota</taxon>
        <taxon>Pezizomycotina</taxon>
        <taxon>Dothideomycetes</taxon>
        <taxon>Dothideomycetidae</taxon>
        <taxon>Cladosporiales</taxon>
        <taxon>Cladosporiaceae</taxon>
        <taxon>Cryoendolithus</taxon>
    </lineage>
</organism>
<gene>
    <name evidence="2" type="ORF">B0A48_07498</name>
</gene>
<keyword evidence="3" id="KW-1185">Reference proteome</keyword>
<feature type="transmembrane region" description="Helical" evidence="1">
    <location>
        <begin position="318"/>
        <end position="340"/>
    </location>
</feature>
<keyword evidence="1" id="KW-0472">Membrane</keyword>
<accession>A0A1V8T6W9</accession>
<reference evidence="3" key="1">
    <citation type="submission" date="2017-03" db="EMBL/GenBank/DDBJ databases">
        <title>Genomes of endolithic fungi from Antarctica.</title>
        <authorList>
            <person name="Coleine C."/>
            <person name="Masonjones S."/>
            <person name="Stajich J.E."/>
        </authorList>
    </citation>
    <scope>NUCLEOTIDE SEQUENCE [LARGE SCALE GENOMIC DNA]</scope>
    <source>
        <strain evidence="3">CCFEE 5527</strain>
    </source>
</reference>
<keyword evidence="1" id="KW-1133">Transmembrane helix</keyword>
<feature type="transmembrane region" description="Helical" evidence="1">
    <location>
        <begin position="622"/>
        <end position="644"/>
    </location>
</feature>
<dbReference type="InterPro" id="IPR021514">
    <property type="entry name" value="DUF3176"/>
</dbReference>
<dbReference type="PANTHER" id="PTHR35394">
    <property type="entry name" value="DUF3176 DOMAIN-CONTAINING PROTEIN"/>
    <property type="match status" value="1"/>
</dbReference>
<name>A0A1V8T6W9_9PEZI</name>
<dbReference type="Proteomes" id="UP000192596">
    <property type="component" value="Unassembled WGS sequence"/>
</dbReference>
<dbReference type="STRING" id="1507870.A0A1V8T6W9"/>
<dbReference type="PANTHER" id="PTHR35394:SF5">
    <property type="entry name" value="DUF3176 DOMAIN-CONTAINING PROTEIN"/>
    <property type="match status" value="1"/>
</dbReference>
<evidence type="ECO:0000313" key="2">
    <source>
        <dbReference type="EMBL" id="OQO06932.1"/>
    </source>
</evidence>
<proteinExistence type="predicted"/>
<evidence type="ECO:0000256" key="1">
    <source>
        <dbReference type="SAM" id="Phobius"/>
    </source>
</evidence>
<comment type="caution">
    <text evidence="2">The sequence shown here is derived from an EMBL/GenBank/DDBJ whole genome shotgun (WGS) entry which is preliminary data.</text>
</comment>
<dbReference type="Pfam" id="PF11374">
    <property type="entry name" value="DUF3176"/>
    <property type="match status" value="1"/>
</dbReference>
<dbReference type="EMBL" id="NAJO01000015">
    <property type="protein sequence ID" value="OQO06932.1"/>
    <property type="molecule type" value="Genomic_DNA"/>
</dbReference>
<sequence length="714" mass="77431">MSTQLTVHSETHKIVCARLLAGRPDPHSYLCFTIPQHGMEVDSCWMAPPGTVAAPASYQINLLTGNITTPTEPIAQRMAVTLPHGIFMAPSLIDGMGMRSFFRDSWGGEHGVTIIQSVGASGPQSTGISPQVMLTNYYGKEAMEEEKPMSEVLRSFVTEPETLPEHPCKYGPQILSALEVVGEGPETKIILRDVRMADFGKYKAFVQKLERSRWKPEILSLLLSLAAFAALIAFLLVYHDRPLASIGNSTSINAIISVLITIAEFSMLFPVSEALCQQKWIHMNSVQTLGAPLSDLQRFDWASKSGLAALRLIGNGRAYGATALLGATAMILHLFIGPFAQQAVSYPVHAAAVKYPYPNATISSTQNWISTRSGNIVGGLDGSYTYATFWNESCGTVHYNISAIPSNDSLTNAIYMQDDSCSFGQKHGANFADLTLPFAALELYQSTLDLAPPIALECALYVCVESIVNTGVTNGTFSPGNATSENSLSATYDTRYTLPPSNIIELGTGITLASSGSSDHFVVNSTALSDVSSAIMSLFTQPGSGSAINTPLFARSYSQWMSLHWTLADFKSGYPALPANILESVSTAVSNSMRSERMADSFESLVVTGTTWSNATYIHVRWLYLIYPAVVIVLAASFVLGTAIQTKRSKVPVWKSSTLATVYHGHVMRDRDVDRIGEIDRISGMERDARDRLVRLGRVDSGRLMLVAIAELEG</sequence>
<feature type="transmembrane region" description="Helical" evidence="1">
    <location>
        <begin position="218"/>
        <end position="238"/>
    </location>
</feature>
<evidence type="ECO:0000313" key="3">
    <source>
        <dbReference type="Proteomes" id="UP000192596"/>
    </source>
</evidence>
<dbReference type="AlphaFoldDB" id="A0A1V8T6W9"/>
<dbReference type="OrthoDB" id="5376804at2759"/>